<name>A0AAW4BKV3_VIBAN</name>
<dbReference type="EMBL" id="RDPI01001094">
    <property type="protein sequence ID" value="MBF4376770.1"/>
    <property type="molecule type" value="Genomic_DNA"/>
</dbReference>
<evidence type="ECO:0000313" key="3">
    <source>
        <dbReference type="EMBL" id="MBF4436278.1"/>
    </source>
</evidence>
<keyword evidence="1" id="KW-0472">Membrane</keyword>
<evidence type="ECO:0000313" key="2">
    <source>
        <dbReference type="EMBL" id="MBF4376770.1"/>
    </source>
</evidence>
<dbReference type="Proteomes" id="UP000726136">
    <property type="component" value="Unassembled WGS sequence"/>
</dbReference>
<keyword evidence="1" id="KW-1133">Transmembrane helix</keyword>
<protein>
    <submittedName>
        <fullName evidence="3">Uncharacterized protein</fullName>
    </submittedName>
</protein>
<feature type="transmembrane region" description="Helical" evidence="1">
    <location>
        <begin position="113"/>
        <end position="133"/>
    </location>
</feature>
<evidence type="ECO:0000256" key="1">
    <source>
        <dbReference type="SAM" id="Phobius"/>
    </source>
</evidence>
<dbReference type="RefSeq" id="WP_194664842.1">
    <property type="nucleotide sequence ID" value="NZ_RDPI01001094.1"/>
</dbReference>
<sequence length="136" mass="16088">MIKNNVEKEFLKFLYNEYVKENGHSYAALNKHKFYFTDERLYLGVSGLCSITKKVESTLYKPHTIEYVEHLESKGLLTSPSEALNFFFTKEGLDYGERLTNPCKYFYKTHWKWFIGVIVTVTNLICLFLYRIFSHG</sequence>
<evidence type="ECO:0000313" key="4">
    <source>
        <dbReference type="Proteomes" id="UP000726136"/>
    </source>
</evidence>
<keyword evidence="4" id="KW-1185">Reference proteome</keyword>
<reference evidence="3 4" key="1">
    <citation type="journal article" date="2021" name="PeerJ">
        <title>Analysis of 44 Vibrio anguillarum genomes reveals high genetic diversity.</title>
        <authorList>
            <person name="Hansen M.J."/>
            <person name="Dalsgaard I."/>
        </authorList>
    </citation>
    <scope>NUCLEOTIDE SEQUENCE</scope>
    <source>
        <strain evidence="2 4">040915-1/1B</strain>
        <strain evidence="3">850617-1/1</strain>
    </source>
</reference>
<evidence type="ECO:0000313" key="5">
    <source>
        <dbReference type="Proteomes" id="UP000786185"/>
    </source>
</evidence>
<keyword evidence="1" id="KW-0812">Transmembrane</keyword>
<dbReference type="AlphaFoldDB" id="A0AAW4BKV3"/>
<dbReference type="Proteomes" id="UP000786185">
    <property type="component" value="Unassembled WGS sequence"/>
</dbReference>
<proteinExistence type="predicted"/>
<gene>
    <name evidence="2" type="ORF">EAY46_27710</name>
    <name evidence="3" type="ORF">ERJ77_17460</name>
</gene>
<accession>A0AAW4BKV3</accession>
<dbReference type="EMBL" id="SCLC01000054">
    <property type="protein sequence ID" value="MBF4436278.1"/>
    <property type="molecule type" value="Genomic_DNA"/>
</dbReference>
<organism evidence="3 5">
    <name type="scientific">Vibrio anguillarum</name>
    <name type="common">Listonella anguillarum</name>
    <dbReference type="NCBI Taxonomy" id="55601"/>
    <lineage>
        <taxon>Bacteria</taxon>
        <taxon>Pseudomonadati</taxon>
        <taxon>Pseudomonadota</taxon>
        <taxon>Gammaproteobacteria</taxon>
        <taxon>Vibrionales</taxon>
        <taxon>Vibrionaceae</taxon>
        <taxon>Vibrio</taxon>
    </lineage>
</organism>
<comment type="caution">
    <text evidence="3">The sequence shown here is derived from an EMBL/GenBank/DDBJ whole genome shotgun (WGS) entry which is preliminary data.</text>
</comment>